<dbReference type="Proteomes" id="UP000789572">
    <property type="component" value="Unassembled WGS sequence"/>
</dbReference>
<evidence type="ECO:0000259" key="1">
    <source>
        <dbReference type="PROSITE" id="PS50097"/>
    </source>
</evidence>
<dbReference type="Gene3D" id="3.30.710.10">
    <property type="entry name" value="Potassium Channel Kv1.1, Chain A"/>
    <property type="match status" value="1"/>
</dbReference>
<name>A0A9N8ZRW4_9GLOM</name>
<comment type="caution">
    <text evidence="2">The sequence shown here is derived from an EMBL/GenBank/DDBJ whole genome shotgun (WGS) entry which is preliminary data.</text>
</comment>
<dbReference type="AlphaFoldDB" id="A0A9N8ZRW4"/>
<dbReference type="InterPro" id="IPR000210">
    <property type="entry name" value="BTB/POZ_dom"/>
</dbReference>
<feature type="domain" description="BTB" evidence="1">
    <location>
        <begin position="186"/>
        <end position="274"/>
    </location>
</feature>
<dbReference type="Gene3D" id="2.60.210.10">
    <property type="entry name" value="Apoptosis, Tumor Necrosis Factor Receptor Associated Protein 2, Chain A"/>
    <property type="match status" value="1"/>
</dbReference>
<accession>A0A9N8ZRW4</accession>
<evidence type="ECO:0000313" key="2">
    <source>
        <dbReference type="EMBL" id="CAG8505975.1"/>
    </source>
</evidence>
<dbReference type="InterPro" id="IPR011333">
    <property type="entry name" value="SKP1/BTB/POZ_sf"/>
</dbReference>
<sequence>MSDIKPPTGIGRYSSNVSDITVLAGKCASEYLIRQVSKLSAAVYSPPIATTPDTFWELEFIASFEHDPDYCCFFLTAIPNDQESRSLIWPKRKTYKAYIYLKDPDTNEIIEKKPIEHEFNLKEPSWGHFTFCPMSSLPSSDQVIIGVEFDHSELSSNSRHNALPGPSIPNDLIEAWGEQVDNPATADVRFNLSGHFVYANSAILSQRCRYLKYMFEGEWASEKNQNKRESVDSVRSFQGRSSKYKYLVDINDFHHLTFLEMLRFLYTDQVQFEEDPDLHCTPIEVYAIADKYFIYELRNRAKIEIWDNLDVDNCAMILFGTAAQWKDLKDDILDYVVANFSKVKDTKGFKEILCNPEDYPMFGELWVEIMSLTKSK</sequence>
<dbReference type="EMBL" id="CAJVPJ010000281">
    <property type="protein sequence ID" value="CAG8505975.1"/>
    <property type="molecule type" value="Genomic_DNA"/>
</dbReference>
<proteinExistence type="predicted"/>
<reference evidence="2" key="1">
    <citation type="submission" date="2021-06" db="EMBL/GenBank/DDBJ databases">
        <authorList>
            <person name="Kallberg Y."/>
            <person name="Tangrot J."/>
            <person name="Rosling A."/>
        </authorList>
    </citation>
    <scope>NUCLEOTIDE SEQUENCE</scope>
    <source>
        <strain evidence="2">IA702</strain>
    </source>
</reference>
<organism evidence="2 3">
    <name type="scientific">Paraglomus occultum</name>
    <dbReference type="NCBI Taxonomy" id="144539"/>
    <lineage>
        <taxon>Eukaryota</taxon>
        <taxon>Fungi</taxon>
        <taxon>Fungi incertae sedis</taxon>
        <taxon>Mucoromycota</taxon>
        <taxon>Glomeromycotina</taxon>
        <taxon>Glomeromycetes</taxon>
        <taxon>Paraglomerales</taxon>
        <taxon>Paraglomeraceae</taxon>
        <taxon>Paraglomus</taxon>
    </lineage>
</organism>
<evidence type="ECO:0000313" key="3">
    <source>
        <dbReference type="Proteomes" id="UP000789572"/>
    </source>
</evidence>
<dbReference type="PANTHER" id="PTHR24413">
    <property type="entry name" value="SPECKLE-TYPE POZ PROTEIN"/>
    <property type="match status" value="1"/>
</dbReference>
<dbReference type="OrthoDB" id="6359816at2759"/>
<dbReference type="PROSITE" id="PS50097">
    <property type="entry name" value="BTB"/>
    <property type="match status" value="1"/>
</dbReference>
<dbReference type="Pfam" id="PF00651">
    <property type="entry name" value="BTB"/>
    <property type="match status" value="1"/>
</dbReference>
<dbReference type="SUPFAM" id="SSF54695">
    <property type="entry name" value="POZ domain"/>
    <property type="match status" value="1"/>
</dbReference>
<keyword evidence="3" id="KW-1185">Reference proteome</keyword>
<dbReference type="SMART" id="SM00225">
    <property type="entry name" value="BTB"/>
    <property type="match status" value="1"/>
</dbReference>
<dbReference type="CDD" id="cd14733">
    <property type="entry name" value="BACK"/>
    <property type="match status" value="1"/>
</dbReference>
<gene>
    <name evidence="2" type="ORF">POCULU_LOCUS2819</name>
</gene>
<protein>
    <submittedName>
        <fullName evidence="2">7683_t:CDS:1</fullName>
    </submittedName>
</protein>
<dbReference type="SUPFAM" id="SSF49599">
    <property type="entry name" value="TRAF domain-like"/>
    <property type="match status" value="1"/>
</dbReference>
<dbReference type="InterPro" id="IPR008974">
    <property type="entry name" value="TRAF-like"/>
</dbReference>